<protein>
    <submittedName>
        <fullName evidence="1">Uncharacterized protein</fullName>
    </submittedName>
</protein>
<reference evidence="1" key="1">
    <citation type="journal article" date="2014" name="Front. Microbiol.">
        <title>High frequency of phylogenetically diverse reductive dehalogenase-homologous genes in deep subseafloor sedimentary metagenomes.</title>
        <authorList>
            <person name="Kawai M."/>
            <person name="Futagami T."/>
            <person name="Toyoda A."/>
            <person name="Takaki Y."/>
            <person name="Nishi S."/>
            <person name="Hori S."/>
            <person name="Arai W."/>
            <person name="Tsubouchi T."/>
            <person name="Morono Y."/>
            <person name="Uchiyama I."/>
            <person name="Ito T."/>
            <person name="Fujiyama A."/>
            <person name="Inagaki F."/>
            <person name="Takami H."/>
        </authorList>
    </citation>
    <scope>NUCLEOTIDE SEQUENCE</scope>
    <source>
        <strain evidence="1">Expedition CK06-06</strain>
    </source>
</reference>
<name>X0XK67_9ZZZZ</name>
<dbReference type="AlphaFoldDB" id="X0XK67"/>
<feature type="non-terminal residue" evidence="1">
    <location>
        <position position="176"/>
    </location>
</feature>
<dbReference type="InterPro" id="IPR027417">
    <property type="entry name" value="P-loop_NTPase"/>
</dbReference>
<dbReference type="Pfam" id="PF13671">
    <property type="entry name" value="AAA_33"/>
    <property type="match status" value="1"/>
</dbReference>
<evidence type="ECO:0000313" key="1">
    <source>
        <dbReference type="EMBL" id="GAG25376.1"/>
    </source>
</evidence>
<dbReference type="PANTHER" id="PTHR43883:SF1">
    <property type="entry name" value="GLUCONOKINASE"/>
    <property type="match status" value="1"/>
</dbReference>
<dbReference type="EMBL" id="BARS01040000">
    <property type="protein sequence ID" value="GAG25376.1"/>
    <property type="molecule type" value="Genomic_DNA"/>
</dbReference>
<accession>X0XK67</accession>
<gene>
    <name evidence="1" type="ORF">S01H1_61034</name>
</gene>
<dbReference type="InterPro" id="IPR052732">
    <property type="entry name" value="Cell-binding_unc_protein"/>
</dbReference>
<sequence>MVLIADRIRLFDCLEFNEQFRWIDVMSEIAFVVMDFDFHHHRDFGFQFLNRYLWVTGDYAGLELLSLYLVYRAMVRAKVAGIRCRQSGGDSSENADLFAHLKLAQSYIALPRANLYITHGYSGSGKSWWSERIARLLPAIHIRSDVERTRDNNANGKAEPGAGRYDARTIARNYER</sequence>
<dbReference type="SUPFAM" id="SSF52540">
    <property type="entry name" value="P-loop containing nucleoside triphosphate hydrolases"/>
    <property type="match status" value="1"/>
</dbReference>
<organism evidence="1">
    <name type="scientific">marine sediment metagenome</name>
    <dbReference type="NCBI Taxonomy" id="412755"/>
    <lineage>
        <taxon>unclassified sequences</taxon>
        <taxon>metagenomes</taxon>
        <taxon>ecological metagenomes</taxon>
    </lineage>
</organism>
<dbReference type="PANTHER" id="PTHR43883">
    <property type="entry name" value="SLR0207 PROTEIN"/>
    <property type="match status" value="1"/>
</dbReference>
<proteinExistence type="predicted"/>
<comment type="caution">
    <text evidence="1">The sequence shown here is derived from an EMBL/GenBank/DDBJ whole genome shotgun (WGS) entry which is preliminary data.</text>
</comment>
<dbReference type="Gene3D" id="3.40.50.300">
    <property type="entry name" value="P-loop containing nucleotide triphosphate hydrolases"/>
    <property type="match status" value="1"/>
</dbReference>